<reference evidence="5 6" key="2">
    <citation type="journal article" date="2021" name="J. Hered.">
        <title>Feather Gene Expression Elucidates the Developmental Basis of Plumage Iridescence in African Starlings.</title>
        <authorList>
            <person name="Rubenstein D.R."/>
            <person name="Corvelo A."/>
            <person name="MacManes M.D."/>
            <person name="Maia R."/>
            <person name="Narzisi G."/>
            <person name="Rousaki A."/>
            <person name="Vandenabeele P."/>
            <person name="Shawkey M.D."/>
            <person name="Solomon J."/>
        </authorList>
    </citation>
    <scope>NUCLEOTIDE SEQUENCE [LARGE SCALE GENOMIC DNA]</scope>
    <source>
        <strain evidence="5">SS15</strain>
    </source>
</reference>
<dbReference type="PANTHER" id="PTHR47979">
    <property type="entry name" value="DRAB11-RELATED"/>
    <property type="match status" value="1"/>
</dbReference>
<comment type="caution">
    <text evidence="4">The sequence shown here is derived from an EMBL/GenBank/DDBJ whole genome shotgun (WGS) entry which is preliminary data.</text>
</comment>
<dbReference type="GO" id="GO:0003924">
    <property type="term" value="F:GTPase activity"/>
    <property type="evidence" value="ECO:0007669"/>
    <property type="project" value="InterPro"/>
</dbReference>
<name>A0A835TQH7_9PASS</name>
<dbReference type="PROSITE" id="PS51419">
    <property type="entry name" value="RAB"/>
    <property type="match status" value="1"/>
</dbReference>
<gene>
    <name evidence="5" type="ORF">IHE44_0003358</name>
    <name evidence="4" type="ORF">IHE44_008907</name>
</gene>
<dbReference type="InterPro" id="IPR050209">
    <property type="entry name" value="Rab_GTPases_membrane_traffic"/>
</dbReference>
<protein>
    <submittedName>
        <fullName evidence="4">Uncharacterized protein</fullName>
    </submittedName>
</protein>
<keyword evidence="6" id="KW-1185">Reference proteome</keyword>
<evidence type="ECO:0000256" key="2">
    <source>
        <dbReference type="ARBA" id="ARBA00023134"/>
    </source>
</evidence>
<evidence type="ECO:0000313" key="4">
    <source>
        <dbReference type="EMBL" id="KAG0114093.1"/>
    </source>
</evidence>
<evidence type="ECO:0000256" key="1">
    <source>
        <dbReference type="ARBA" id="ARBA00022741"/>
    </source>
</evidence>
<keyword evidence="2" id="KW-0342">GTP-binding</keyword>
<dbReference type="AlphaFoldDB" id="A0A835TQH7"/>
<accession>A0A835TQH7</accession>
<dbReference type="GO" id="GO:0005525">
    <property type="term" value="F:GTP binding"/>
    <property type="evidence" value="ECO:0007669"/>
    <property type="project" value="UniProtKB-KW"/>
</dbReference>
<dbReference type="SUPFAM" id="SSF52540">
    <property type="entry name" value="P-loop containing nucleoside triphosphate hydrolases"/>
    <property type="match status" value="1"/>
</dbReference>
<keyword evidence="1" id="KW-0547">Nucleotide-binding</keyword>
<evidence type="ECO:0000256" key="3">
    <source>
        <dbReference type="SAM" id="MobiDB-lite"/>
    </source>
</evidence>
<feature type="region of interest" description="Disordered" evidence="3">
    <location>
        <begin position="309"/>
        <end position="331"/>
    </location>
</feature>
<dbReference type="InterPro" id="IPR001806">
    <property type="entry name" value="Small_GTPase"/>
</dbReference>
<dbReference type="EMBL" id="JADDUC010000343">
    <property type="protein sequence ID" value="KAG0114093.1"/>
    <property type="molecule type" value="Genomic_DNA"/>
</dbReference>
<reference evidence="5" key="3">
    <citation type="submission" date="2022-01" db="EMBL/GenBank/DDBJ databases">
        <authorList>
            <person name="Rubenstein D.R."/>
        </authorList>
    </citation>
    <scope>NUCLEOTIDE SEQUENCE</scope>
    <source>
        <strain evidence="5">SS15</strain>
        <tissue evidence="5">Liver</tissue>
    </source>
</reference>
<dbReference type="Pfam" id="PF00071">
    <property type="entry name" value="Ras"/>
    <property type="match status" value="1"/>
</dbReference>
<evidence type="ECO:0000313" key="5">
    <source>
        <dbReference type="EMBL" id="KAI1234317.1"/>
    </source>
</evidence>
<sequence>MGSSGPPEGLPPISDFRGNKSDLSGLREVELAEAQSLAERYDNIICAIETSAKDSSNVEEAFVKMATELMMRHGGPMIRSKQKSLCPWNTVSAMLSLGSGAAWECGLYTPVHTSTDLQRAAAAAASSFSQLRPISWSWESVAGPLPADTLAWRQDLEPALQLSCRIATGQQNINDQLQAGFPSDWLPKQHHSCDNHSYRAVRELLTALNLNTRPKETQQAVPCVGDKDHGHQELSLSIDQLLKGCSGSRNGGLPSHQHPIDVKEKAKGWQHAELEGGMESKVMKREGLGAEAERDGGRGTERTAAMEVGQPLLSRGTHPQPPSPVQEEKSTLPARAALCSTSIIHPPVFLQPGTAQGQAPLGMGMQLKGQRKSTPLHSPRKCW</sequence>
<dbReference type="EMBL" id="JADDUC020000015">
    <property type="protein sequence ID" value="KAI1234317.1"/>
    <property type="molecule type" value="Genomic_DNA"/>
</dbReference>
<dbReference type="InterPro" id="IPR027417">
    <property type="entry name" value="P-loop_NTPase"/>
</dbReference>
<organism evidence="4">
    <name type="scientific">Lamprotornis superbus</name>
    <dbReference type="NCBI Taxonomy" id="245042"/>
    <lineage>
        <taxon>Eukaryota</taxon>
        <taxon>Metazoa</taxon>
        <taxon>Chordata</taxon>
        <taxon>Craniata</taxon>
        <taxon>Vertebrata</taxon>
        <taxon>Euteleostomi</taxon>
        <taxon>Archelosauria</taxon>
        <taxon>Archosauria</taxon>
        <taxon>Dinosauria</taxon>
        <taxon>Saurischia</taxon>
        <taxon>Theropoda</taxon>
        <taxon>Coelurosauria</taxon>
        <taxon>Aves</taxon>
        <taxon>Neognathae</taxon>
        <taxon>Neoaves</taxon>
        <taxon>Telluraves</taxon>
        <taxon>Australaves</taxon>
        <taxon>Passeriformes</taxon>
        <taxon>Sturnidae</taxon>
        <taxon>Lamprotornis</taxon>
    </lineage>
</organism>
<dbReference type="Proteomes" id="UP000618051">
    <property type="component" value="Unassembled WGS sequence"/>
</dbReference>
<evidence type="ECO:0000313" key="6">
    <source>
        <dbReference type="Proteomes" id="UP000618051"/>
    </source>
</evidence>
<proteinExistence type="predicted"/>
<reference evidence="4" key="1">
    <citation type="submission" date="2020-10" db="EMBL/GenBank/DDBJ databases">
        <title>Feather gene expression reveals the developmental basis of iridescence in African starlings.</title>
        <authorList>
            <person name="Rubenstein D.R."/>
        </authorList>
    </citation>
    <scope>NUCLEOTIDE SEQUENCE</scope>
    <source>
        <strain evidence="4">SS15</strain>
        <tissue evidence="4">Liver</tissue>
    </source>
</reference>
<dbReference type="Gene3D" id="3.40.50.300">
    <property type="entry name" value="P-loop containing nucleotide triphosphate hydrolases"/>
    <property type="match status" value="1"/>
</dbReference>